<comment type="subcellular location">
    <subcellularLocation>
        <location evidence="1">Membrane</location>
        <topology evidence="1">Multi-pass membrane protein</topology>
    </subcellularLocation>
</comment>
<evidence type="ECO:0000256" key="1">
    <source>
        <dbReference type="ARBA" id="ARBA00004141"/>
    </source>
</evidence>
<comment type="similarity">
    <text evidence="2">Belongs to the TMEM175 family.</text>
</comment>
<evidence type="ECO:0000256" key="12">
    <source>
        <dbReference type="ARBA" id="ARBA00024169"/>
    </source>
</evidence>
<dbReference type="GeneID" id="136072671"/>
<keyword evidence="9" id="KW-0406">Ion transport</keyword>
<feature type="transmembrane region" description="Helical" evidence="17">
    <location>
        <begin position="287"/>
        <end position="306"/>
    </location>
</feature>
<feature type="transmembrane region" description="Helical" evidence="17">
    <location>
        <begin position="207"/>
        <end position="228"/>
    </location>
</feature>
<evidence type="ECO:0000256" key="13">
    <source>
        <dbReference type="ARBA" id="ARBA00030477"/>
    </source>
</evidence>
<keyword evidence="11" id="KW-0407">Ion channel</keyword>
<proteinExistence type="inferred from homology"/>
<evidence type="ECO:0000256" key="17">
    <source>
        <dbReference type="SAM" id="Phobius"/>
    </source>
</evidence>
<dbReference type="InterPro" id="IPR010617">
    <property type="entry name" value="TMEM175-like"/>
</dbReference>
<feature type="transmembrane region" description="Helical" evidence="17">
    <location>
        <begin position="470"/>
        <end position="489"/>
    </location>
</feature>
<evidence type="ECO:0000256" key="5">
    <source>
        <dbReference type="ARBA" id="ARBA00022692"/>
    </source>
</evidence>
<evidence type="ECO:0000256" key="14">
    <source>
        <dbReference type="ARBA" id="ARBA00034430"/>
    </source>
</evidence>
<dbReference type="PANTHER" id="PTHR31462:SF5">
    <property type="entry name" value="ENDOSOMAL_LYSOSOMAL PROTON CHANNEL TMEM175"/>
    <property type="match status" value="1"/>
</dbReference>
<accession>A0ABM4DB21</accession>
<feature type="transmembrane region" description="Helical" evidence="17">
    <location>
        <begin position="400"/>
        <end position="423"/>
    </location>
</feature>
<feature type="transmembrane region" description="Helical" evidence="17">
    <location>
        <begin position="360"/>
        <end position="380"/>
    </location>
</feature>
<dbReference type="Proteomes" id="UP001652625">
    <property type="component" value="Chromosome 13"/>
</dbReference>
<dbReference type="PANTHER" id="PTHR31462">
    <property type="entry name" value="ENDOSOMAL/LYSOSOMAL POTASSIUM CHANNEL TMEM175"/>
    <property type="match status" value="1"/>
</dbReference>
<evidence type="ECO:0000256" key="16">
    <source>
        <dbReference type="ARBA" id="ARBA00044317"/>
    </source>
</evidence>
<evidence type="ECO:0000256" key="7">
    <source>
        <dbReference type="ARBA" id="ARBA00022958"/>
    </source>
</evidence>
<evidence type="ECO:0000256" key="3">
    <source>
        <dbReference type="ARBA" id="ARBA00022448"/>
    </source>
</evidence>
<evidence type="ECO:0000313" key="19">
    <source>
        <dbReference type="RefSeq" id="XP_065671559.1"/>
    </source>
</evidence>
<gene>
    <name evidence="19" type="primary">LOC136072671</name>
</gene>
<feature type="transmembrane region" description="Helical" evidence="17">
    <location>
        <begin position="132"/>
        <end position="152"/>
    </location>
</feature>
<dbReference type="RefSeq" id="XP_065671559.1">
    <property type="nucleotide sequence ID" value="XM_065815487.1"/>
</dbReference>
<reference evidence="19" key="1">
    <citation type="submission" date="2025-08" db="UniProtKB">
        <authorList>
            <consortium name="RefSeq"/>
        </authorList>
    </citation>
    <scope>IDENTIFICATION</scope>
</reference>
<organism evidence="18 19">
    <name type="scientific">Hydra vulgaris</name>
    <name type="common">Hydra</name>
    <name type="synonym">Hydra attenuata</name>
    <dbReference type="NCBI Taxonomy" id="6087"/>
    <lineage>
        <taxon>Eukaryota</taxon>
        <taxon>Metazoa</taxon>
        <taxon>Cnidaria</taxon>
        <taxon>Hydrozoa</taxon>
        <taxon>Hydroidolina</taxon>
        <taxon>Anthoathecata</taxon>
        <taxon>Aplanulata</taxon>
        <taxon>Hydridae</taxon>
        <taxon>Hydra</taxon>
    </lineage>
</organism>
<evidence type="ECO:0000256" key="9">
    <source>
        <dbReference type="ARBA" id="ARBA00023065"/>
    </source>
</evidence>
<evidence type="ECO:0000256" key="11">
    <source>
        <dbReference type="ARBA" id="ARBA00023303"/>
    </source>
</evidence>
<evidence type="ECO:0000256" key="4">
    <source>
        <dbReference type="ARBA" id="ARBA00022538"/>
    </source>
</evidence>
<keyword evidence="4" id="KW-0633">Potassium transport</keyword>
<protein>
    <recommendedName>
        <fullName evidence="15">Endosomal/lysosomal proton channel TMEM175</fullName>
    </recommendedName>
    <alternativeName>
        <fullName evidence="16">Potassium channel TMEM175</fullName>
    </alternativeName>
    <alternativeName>
        <fullName evidence="13">Transmembrane protein 175</fullName>
    </alternativeName>
</protein>
<comment type="catalytic activity">
    <reaction evidence="12">
        <text>H(+)(in) = H(+)(out)</text>
        <dbReference type="Rhea" id="RHEA:34979"/>
        <dbReference type="ChEBI" id="CHEBI:15378"/>
    </reaction>
</comment>
<evidence type="ECO:0000256" key="15">
    <source>
        <dbReference type="ARBA" id="ARBA00034544"/>
    </source>
</evidence>
<keyword evidence="8 17" id="KW-1133">Transmembrane helix</keyword>
<feature type="transmembrane region" description="Helical" evidence="17">
    <location>
        <begin position="94"/>
        <end position="116"/>
    </location>
</feature>
<keyword evidence="10 17" id="KW-0472">Membrane</keyword>
<feature type="transmembrane region" description="Helical" evidence="17">
    <location>
        <begin position="234"/>
        <end position="256"/>
    </location>
</feature>
<sequence length="531" mass="60920">MIGCANENMNSEDSEKCINETKMIRSRSKFKQLEDYYDDHVDELLPETHHRGDIVSVSRMLAYSDAIMATCATFLVLPLKNLKLKEDAQSLSDFIFSVHTEFIMFFLGFLIVLTIWENINMRAIVIKRADDFLLTLVIFEMLGTTFLPFSLALQGHYPYEKISILTTCVILGVLQIIDIVIVLYATHSPKLLHVDLKIWPKSDLQELLLIMIFRPLLSIILLIIAGAFCFVHYGVSWAFISLLTLMPIFYKFYWFISRRLNKFKETEKDSFLLHLSKGNLLKERVQIMSDAAVAIVACILILDITVEEFPEKSVVAKEGLNSVLKRMEPDFLTFLASFFLVSALWYINHTVFHLIKTVNVIMLYFQKIFLAFCCLCPLAANMVLKFASNGNHDSNIAVRFSAMIVFCSSIANSFILLYGLLTGSKYFYQWASFAYFKANKRQHLYTLTKVLNIPFWSLVCTFGSLGSSKAAPYVLYVTFFMSICSFYVSKFTLMNHVGKTVPHLKYSFPIVRKKVTEYESLKIVDKKCVSP</sequence>
<keyword evidence="5 17" id="KW-0812">Transmembrane</keyword>
<dbReference type="Pfam" id="PF06736">
    <property type="entry name" value="TMEM175"/>
    <property type="match status" value="2"/>
</dbReference>
<evidence type="ECO:0000256" key="2">
    <source>
        <dbReference type="ARBA" id="ARBA00006920"/>
    </source>
</evidence>
<evidence type="ECO:0000256" key="8">
    <source>
        <dbReference type="ARBA" id="ARBA00022989"/>
    </source>
</evidence>
<comment type="catalytic activity">
    <reaction evidence="14">
        <text>K(+)(in) = K(+)(out)</text>
        <dbReference type="Rhea" id="RHEA:29463"/>
        <dbReference type="ChEBI" id="CHEBI:29103"/>
    </reaction>
</comment>
<keyword evidence="6" id="KW-0631">Potassium channel</keyword>
<feature type="transmembrane region" description="Helical" evidence="17">
    <location>
        <begin position="444"/>
        <end position="464"/>
    </location>
</feature>
<keyword evidence="7" id="KW-0630">Potassium</keyword>
<evidence type="ECO:0000256" key="6">
    <source>
        <dbReference type="ARBA" id="ARBA00022826"/>
    </source>
</evidence>
<evidence type="ECO:0000256" key="10">
    <source>
        <dbReference type="ARBA" id="ARBA00023136"/>
    </source>
</evidence>
<keyword evidence="3" id="KW-0813">Transport</keyword>
<feature type="transmembrane region" description="Helical" evidence="17">
    <location>
        <begin position="60"/>
        <end position="79"/>
    </location>
</feature>
<feature type="transmembrane region" description="Helical" evidence="17">
    <location>
        <begin position="331"/>
        <end position="348"/>
    </location>
</feature>
<evidence type="ECO:0000313" key="18">
    <source>
        <dbReference type="Proteomes" id="UP001652625"/>
    </source>
</evidence>
<keyword evidence="18" id="KW-1185">Reference proteome</keyword>
<feature type="transmembrane region" description="Helical" evidence="17">
    <location>
        <begin position="164"/>
        <end position="186"/>
    </location>
</feature>
<name>A0ABM4DB21_HYDVU</name>